<dbReference type="EMBL" id="QPJC01000002">
    <property type="protein sequence ID" value="RCW45973.1"/>
    <property type="molecule type" value="Genomic_DNA"/>
</dbReference>
<dbReference type="OrthoDB" id="68643at2"/>
<evidence type="ECO:0000313" key="2">
    <source>
        <dbReference type="EMBL" id="RCW45973.1"/>
    </source>
</evidence>
<dbReference type="RefSeq" id="WP_114451818.1">
    <property type="nucleotide sequence ID" value="NZ_QPJC01000002.1"/>
</dbReference>
<sequence length="153" mass="16387">MSAVLRWTGIGKLISFYRHIQFSAPWTTTGSASMLVCGIGAIHLYLLSGNFGFPTYLNAYFALLSAAALLSAVGMLLGRRPGWGLGSLVALAAIAVYVASRTLGLPGLPELVSRWDDPLGTFSLALAVLLLFVHVSVVTGMNVAVPRRRDWHD</sequence>
<dbReference type="AlphaFoldDB" id="A0A368VVV6"/>
<feature type="transmembrane region" description="Helical" evidence="1">
    <location>
        <begin position="26"/>
        <end position="47"/>
    </location>
</feature>
<feature type="transmembrane region" description="Helical" evidence="1">
    <location>
        <begin position="124"/>
        <end position="145"/>
    </location>
</feature>
<accession>A0A368VVV6</accession>
<name>A0A368VVV6_9ACTN</name>
<evidence type="ECO:0000313" key="3">
    <source>
        <dbReference type="Proteomes" id="UP000253495"/>
    </source>
</evidence>
<keyword evidence="1" id="KW-0472">Membrane</keyword>
<gene>
    <name evidence="2" type="ORF">DFQ14_102275</name>
</gene>
<reference evidence="2 3" key="1">
    <citation type="submission" date="2018-07" db="EMBL/GenBank/DDBJ databases">
        <title>Genomic Encyclopedia of Type Strains, Phase III (KMG-III): the genomes of soil and plant-associated and newly described type strains.</title>
        <authorList>
            <person name="Whitman W."/>
        </authorList>
    </citation>
    <scope>NUCLEOTIDE SEQUENCE [LARGE SCALE GENOMIC DNA]</scope>
    <source>
        <strain evidence="2 3">CECT 8575</strain>
    </source>
</reference>
<keyword evidence="1" id="KW-1133">Transmembrane helix</keyword>
<keyword evidence="1" id="KW-0812">Transmembrane</keyword>
<comment type="caution">
    <text evidence="2">The sequence shown here is derived from an EMBL/GenBank/DDBJ whole genome shotgun (WGS) entry which is preliminary data.</text>
</comment>
<proteinExistence type="predicted"/>
<protein>
    <submittedName>
        <fullName evidence="2">Uncharacterized protein</fullName>
    </submittedName>
</protein>
<dbReference type="Proteomes" id="UP000253495">
    <property type="component" value="Unassembled WGS sequence"/>
</dbReference>
<feature type="transmembrane region" description="Helical" evidence="1">
    <location>
        <begin position="85"/>
        <end position="104"/>
    </location>
</feature>
<feature type="transmembrane region" description="Helical" evidence="1">
    <location>
        <begin position="59"/>
        <end position="78"/>
    </location>
</feature>
<evidence type="ECO:0000256" key="1">
    <source>
        <dbReference type="SAM" id="Phobius"/>
    </source>
</evidence>
<organism evidence="2 3">
    <name type="scientific">Halopolyspora algeriensis</name>
    <dbReference type="NCBI Taxonomy" id="1500506"/>
    <lineage>
        <taxon>Bacteria</taxon>
        <taxon>Bacillati</taxon>
        <taxon>Actinomycetota</taxon>
        <taxon>Actinomycetes</taxon>
        <taxon>Actinomycetes incertae sedis</taxon>
        <taxon>Halopolyspora</taxon>
    </lineage>
</organism>
<keyword evidence="3" id="KW-1185">Reference proteome</keyword>